<organism evidence="9 10">
    <name type="scientific">Rhizoctonia solani</name>
    <dbReference type="NCBI Taxonomy" id="456999"/>
    <lineage>
        <taxon>Eukaryota</taxon>
        <taxon>Fungi</taxon>
        <taxon>Dikarya</taxon>
        <taxon>Basidiomycota</taxon>
        <taxon>Agaricomycotina</taxon>
        <taxon>Agaricomycetes</taxon>
        <taxon>Cantharellales</taxon>
        <taxon>Ceratobasidiaceae</taxon>
        <taxon>Rhizoctonia</taxon>
    </lineage>
</organism>
<comment type="caution">
    <text evidence="9">The sequence shown here is derived from an EMBL/GenBank/DDBJ whole genome shotgun (WGS) entry which is preliminary data.</text>
</comment>
<proteinExistence type="inferred from homology"/>
<dbReference type="InterPro" id="IPR033118">
    <property type="entry name" value="EXPERA"/>
</dbReference>
<keyword evidence="3 7" id="KW-0812">Transmembrane</keyword>
<dbReference type="AlphaFoldDB" id="A0A8H2X135"/>
<keyword evidence="6 7" id="KW-0472">Membrane</keyword>
<evidence type="ECO:0000256" key="2">
    <source>
        <dbReference type="ARBA" id="ARBA00009096"/>
    </source>
</evidence>
<dbReference type="GO" id="GO:0005789">
    <property type="term" value="C:endoplasmic reticulum membrane"/>
    <property type="evidence" value="ECO:0007669"/>
    <property type="project" value="UniProtKB-SubCell"/>
</dbReference>
<comment type="subcellular location">
    <subcellularLocation>
        <location evidence="1">Endoplasmic reticulum membrane</location>
        <topology evidence="1">Multi-pass membrane protein</topology>
    </subcellularLocation>
</comment>
<evidence type="ECO:0000256" key="1">
    <source>
        <dbReference type="ARBA" id="ARBA00004477"/>
    </source>
</evidence>
<comment type="similarity">
    <text evidence="2">Belongs to the TMEM97/sigma-2 receptor family.</text>
</comment>
<dbReference type="PROSITE" id="PS51751">
    <property type="entry name" value="EXPERA"/>
    <property type="match status" value="1"/>
</dbReference>
<keyword evidence="4 7" id="KW-0256">Endoplasmic reticulum</keyword>
<reference evidence="9" key="1">
    <citation type="submission" date="2021-01" db="EMBL/GenBank/DDBJ databases">
        <authorList>
            <person name="Kaushik A."/>
        </authorList>
    </citation>
    <scope>NUCLEOTIDE SEQUENCE</scope>
    <source>
        <strain evidence="9">AG1-1C</strain>
    </source>
</reference>
<dbReference type="PANTHER" id="PTHR31204:SF1">
    <property type="entry name" value="SIGMA INTRACELLULAR RECEPTOR 2"/>
    <property type="match status" value="1"/>
</dbReference>
<dbReference type="EMBL" id="CAJMWS010000316">
    <property type="protein sequence ID" value="CAE6415185.1"/>
    <property type="molecule type" value="Genomic_DNA"/>
</dbReference>
<gene>
    <name evidence="9" type="ORF">RDB_LOCUS75943</name>
</gene>
<dbReference type="Proteomes" id="UP000663846">
    <property type="component" value="Unassembled WGS sequence"/>
</dbReference>
<dbReference type="InterPro" id="IPR016964">
    <property type="entry name" value="Sigma2_recept"/>
</dbReference>
<accession>A0A8H2X135</accession>
<evidence type="ECO:0000256" key="7">
    <source>
        <dbReference type="PIRNR" id="PIRNR031032"/>
    </source>
</evidence>
<name>A0A8H2X135_9AGAM</name>
<evidence type="ECO:0000259" key="8">
    <source>
        <dbReference type="PROSITE" id="PS51751"/>
    </source>
</evidence>
<dbReference type="Pfam" id="PF05241">
    <property type="entry name" value="EBP"/>
    <property type="match status" value="1"/>
</dbReference>
<evidence type="ECO:0000256" key="3">
    <source>
        <dbReference type="ARBA" id="ARBA00022692"/>
    </source>
</evidence>
<protein>
    <recommendedName>
        <fullName evidence="7">Efficient mitochondria targeting-associated protein 19</fullName>
    </recommendedName>
</protein>
<dbReference type="InterPro" id="IPR051987">
    <property type="entry name" value="Sigma-2_receptor-like"/>
</dbReference>
<feature type="transmembrane region" description="Helical" evidence="7">
    <location>
        <begin position="12"/>
        <end position="34"/>
    </location>
</feature>
<feature type="transmembrane region" description="Helical" evidence="7">
    <location>
        <begin position="109"/>
        <end position="136"/>
    </location>
</feature>
<feature type="transmembrane region" description="Helical" evidence="7">
    <location>
        <begin position="74"/>
        <end position="97"/>
    </location>
</feature>
<evidence type="ECO:0000256" key="6">
    <source>
        <dbReference type="ARBA" id="ARBA00023136"/>
    </source>
</evidence>
<evidence type="ECO:0000313" key="9">
    <source>
        <dbReference type="EMBL" id="CAE6415185.1"/>
    </source>
</evidence>
<dbReference type="PIRSF" id="PIRSF031032">
    <property type="entry name" value="TMP_97_prd"/>
    <property type="match status" value="1"/>
</dbReference>
<evidence type="ECO:0000256" key="4">
    <source>
        <dbReference type="ARBA" id="ARBA00022824"/>
    </source>
</evidence>
<evidence type="ECO:0000256" key="5">
    <source>
        <dbReference type="ARBA" id="ARBA00022989"/>
    </source>
</evidence>
<sequence>MAQSLNERPFDLLYFVFFVIHIPATLLMDLQAIVPPGLLPSFFQIIPNFYLSISGDPLIAGAMGLHGVPTQFTWFRTFIVIEGLFQLPLFFLGLYALKKDSPYTPILLMIYGSHVTTTVVPVLTTTLATPIAIIGITKAVPFASVSTVQLAVLMASYIPFLVVPLVMTVDGARRMIQAVTRVQQLEKLGKHS</sequence>
<dbReference type="PANTHER" id="PTHR31204">
    <property type="entry name" value="SIGMA INTRACELLULAR RECEPTOR 2"/>
    <property type="match status" value="1"/>
</dbReference>
<feature type="transmembrane region" description="Helical" evidence="7">
    <location>
        <begin position="148"/>
        <end position="167"/>
    </location>
</feature>
<feature type="domain" description="EXPERA" evidence="8">
    <location>
        <begin position="10"/>
        <end position="168"/>
    </location>
</feature>
<evidence type="ECO:0000313" key="10">
    <source>
        <dbReference type="Proteomes" id="UP000663846"/>
    </source>
</evidence>
<keyword evidence="5 7" id="KW-1133">Transmembrane helix</keyword>